<dbReference type="RefSeq" id="YP_009121840.1">
    <property type="nucleotide sequence ID" value="NC_026511.1"/>
</dbReference>
<keyword evidence="2" id="KW-1185">Reference proteome</keyword>
<evidence type="ECO:0000313" key="1">
    <source>
        <dbReference type="EMBL" id="AJK91716.1"/>
    </source>
</evidence>
<dbReference type="Proteomes" id="UP000201335">
    <property type="component" value="Segment"/>
</dbReference>
<dbReference type="GeneID" id="23632057"/>
<evidence type="ECO:0000313" key="2">
    <source>
        <dbReference type="Proteomes" id="UP000201335"/>
    </source>
</evidence>
<protein>
    <submittedName>
        <fullName evidence="1">ORF055</fullName>
    </submittedName>
</protein>
<sequence length="184" mass="21797">MLLRYDDAIPKQHEWYLRLHCNDYDDDSSDAYMYSQMCRLVIKLSKYMRDAVASLNEEPVSYHLLPAFNVYGLSMRTIYTGRITPSDLRVGLVTEESLRDIDLLLRRMIVDFEWLKRYHMCHHHQDDGSSDYVRLINRALTTVYAYFEDELEMYRQVYLSDTSAEYDSDDASSTTDTVIVERLE</sequence>
<organism evidence="1 2">
    <name type="scientific">Spodoptera frugiperda granulovirus</name>
    <dbReference type="NCBI Taxonomy" id="307454"/>
    <lineage>
        <taxon>Viruses</taxon>
        <taxon>Viruses incertae sedis</taxon>
        <taxon>Naldaviricetes</taxon>
        <taxon>Lefavirales</taxon>
        <taxon>Baculoviridae</taxon>
        <taxon>Betabaculovirus</taxon>
        <taxon>Betabaculovirus spofrugiperdae</taxon>
    </lineage>
</organism>
<dbReference type="KEGG" id="vg:23632057"/>
<proteinExistence type="predicted"/>
<reference evidence="1 2" key="1">
    <citation type="journal article" date="2015" name="Viruses">
        <title>The complete sequence of the first Spodoptera frugiperda Betabaculovirus genome: a natural multiple recombinant virus.</title>
        <authorList>
            <person name="Cuartas P.E."/>
            <person name="Barrera G.P."/>
            <person name="Belaich M.N."/>
            <person name="Barreto E."/>
            <person name="Ghiringhelli P.D."/>
            <person name="Villamizar L.F."/>
        </authorList>
    </citation>
    <scope>NUCLEOTIDE SEQUENCE [LARGE SCALE GENOMIC DNA]</scope>
    <source>
        <strain evidence="1">VG008</strain>
    </source>
</reference>
<dbReference type="EMBL" id="KM371112">
    <property type="protein sequence ID" value="AJK91716.1"/>
    <property type="molecule type" value="Genomic_DNA"/>
</dbReference>
<name>A0A0C5AQ69_9BBAC</name>
<accession>A0A0C5AQ69</accession>